<evidence type="ECO:0000256" key="11">
    <source>
        <dbReference type="ARBA" id="ARBA00023306"/>
    </source>
</evidence>
<evidence type="ECO:0000256" key="7">
    <source>
        <dbReference type="ARBA" id="ARBA00022840"/>
    </source>
</evidence>
<keyword evidence="3" id="KW-0132">Cell division</keyword>
<feature type="coiled-coil region" evidence="15">
    <location>
        <begin position="563"/>
        <end position="597"/>
    </location>
</feature>
<proteinExistence type="inferred from homology"/>
<dbReference type="GO" id="GO:0008017">
    <property type="term" value="F:microtubule binding"/>
    <property type="evidence" value="ECO:0007669"/>
    <property type="project" value="InterPro"/>
</dbReference>
<dbReference type="PANTHER" id="PTHR47968:SF75">
    <property type="entry name" value="CENTROMERE-ASSOCIATED PROTEIN E"/>
    <property type="match status" value="1"/>
</dbReference>
<dbReference type="GO" id="GO:0051301">
    <property type="term" value="P:cell division"/>
    <property type="evidence" value="ECO:0007669"/>
    <property type="project" value="UniProtKB-KW"/>
</dbReference>
<dbReference type="PROSITE" id="PS50067">
    <property type="entry name" value="KINESIN_MOTOR_2"/>
    <property type="match status" value="1"/>
</dbReference>
<feature type="binding site" evidence="13">
    <location>
        <begin position="192"/>
        <end position="199"/>
    </location>
    <ligand>
        <name>ATP</name>
        <dbReference type="ChEBI" id="CHEBI:30616"/>
    </ligand>
</feature>
<keyword evidence="11" id="KW-0131">Cell cycle</keyword>
<evidence type="ECO:0000256" key="9">
    <source>
        <dbReference type="ARBA" id="ARBA00023175"/>
    </source>
</evidence>
<evidence type="ECO:0000256" key="14">
    <source>
        <dbReference type="RuleBase" id="RU000394"/>
    </source>
</evidence>
<comment type="function">
    <text evidence="12">Required for assembly of the mitotic spindle.</text>
</comment>
<evidence type="ECO:0000256" key="12">
    <source>
        <dbReference type="ARBA" id="ARBA00054086"/>
    </source>
</evidence>
<feature type="domain" description="Kinesin motor" evidence="17">
    <location>
        <begin position="119"/>
        <end position="446"/>
    </location>
</feature>
<accession>A0A1G4JXN7</accession>
<keyword evidence="10" id="KW-0206">Cytoskeleton</keyword>
<evidence type="ECO:0000256" key="16">
    <source>
        <dbReference type="SAM" id="MobiDB-lite"/>
    </source>
</evidence>
<evidence type="ECO:0000256" key="8">
    <source>
        <dbReference type="ARBA" id="ARBA00023054"/>
    </source>
</evidence>
<dbReference type="GO" id="GO:0005874">
    <property type="term" value="C:microtubule"/>
    <property type="evidence" value="ECO:0007669"/>
    <property type="project" value="UniProtKB-KW"/>
</dbReference>
<feature type="region of interest" description="Disordered" evidence="16">
    <location>
        <begin position="1"/>
        <end position="34"/>
    </location>
</feature>
<evidence type="ECO:0000259" key="17">
    <source>
        <dbReference type="PROSITE" id="PS50067"/>
    </source>
</evidence>
<reference evidence="19" key="1">
    <citation type="submission" date="2016-03" db="EMBL/GenBank/DDBJ databases">
        <authorList>
            <person name="Devillers H."/>
        </authorList>
    </citation>
    <scope>NUCLEOTIDE SEQUENCE [LARGE SCALE GENOMIC DNA]</scope>
</reference>
<dbReference type="SMART" id="SM00129">
    <property type="entry name" value="KISc"/>
    <property type="match status" value="1"/>
</dbReference>
<dbReference type="OrthoDB" id="3176171at2759"/>
<keyword evidence="7 13" id="KW-0067">ATP-binding</keyword>
<keyword evidence="5 13" id="KW-0547">Nucleotide-binding</keyword>
<evidence type="ECO:0000256" key="15">
    <source>
        <dbReference type="SAM" id="Coils"/>
    </source>
</evidence>
<dbReference type="FunFam" id="3.40.850.10:FF:000073">
    <property type="entry name" value="Kinesin-like protein"/>
    <property type="match status" value="1"/>
</dbReference>
<evidence type="ECO:0000256" key="3">
    <source>
        <dbReference type="ARBA" id="ARBA00022618"/>
    </source>
</evidence>
<evidence type="ECO:0000256" key="10">
    <source>
        <dbReference type="ARBA" id="ARBA00023212"/>
    </source>
</evidence>
<name>A0A1G4JXN7_9SACH</name>
<organism evidence="18 19">
    <name type="scientific">Lachancea mirantina</name>
    <dbReference type="NCBI Taxonomy" id="1230905"/>
    <lineage>
        <taxon>Eukaryota</taxon>
        <taxon>Fungi</taxon>
        <taxon>Dikarya</taxon>
        <taxon>Ascomycota</taxon>
        <taxon>Saccharomycotina</taxon>
        <taxon>Saccharomycetes</taxon>
        <taxon>Saccharomycetales</taxon>
        <taxon>Saccharomycetaceae</taxon>
        <taxon>Lachancea</taxon>
    </lineage>
</organism>
<feature type="compositionally biased region" description="Basic and acidic residues" evidence="16">
    <location>
        <begin position="58"/>
        <end position="70"/>
    </location>
</feature>
<protein>
    <recommendedName>
        <fullName evidence="14">Kinesin-like protein</fullName>
    </recommendedName>
</protein>
<feature type="coiled-coil region" evidence="15">
    <location>
        <begin position="458"/>
        <end position="485"/>
    </location>
</feature>
<feature type="compositionally biased region" description="Polar residues" evidence="16">
    <location>
        <begin position="71"/>
        <end position="84"/>
    </location>
</feature>
<dbReference type="SUPFAM" id="SSF52540">
    <property type="entry name" value="P-loop containing nucleoside triphosphate hydrolases"/>
    <property type="match status" value="1"/>
</dbReference>
<keyword evidence="19" id="KW-1185">Reference proteome</keyword>
<evidence type="ECO:0000313" key="18">
    <source>
        <dbReference type="EMBL" id="SCU95896.1"/>
    </source>
</evidence>
<dbReference type="GO" id="GO:0007018">
    <property type="term" value="P:microtubule-based movement"/>
    <property type="evidence" value="ECO:0007669"/>
    <property type="project" value="InterPro"/>
</dbReference>
<dbReference type="InterPro" id="IPR027640">
    <property type="entry name" value="Kinesin-like_fam"/>
</dbReference>
<keyword evidence="9 13" id="KW-0505">Motor protein</keyword>
<dbReference type="Proteomes" id="UP000191024">
    <property type="component" value="Chromosome F"/>
</dbReference>
<comment type="similarity">
    <text evidence="13 14">Belongs to the TRAFAC class myosin-kinesin ATPase superfamily. Kinesin family.</text>
</comment>
<sequence length="656" mass="73064">MIRKSPTKKRTSKSSKNTNICNPETPITAHGLRDGSFGSLVRNKLSNPLISPHTTPRYAHDWDLEKDRSPSMDSTIYTPLSATTSISNSDDSESSSLRGESPGLHQRGSRTSSSRYNGSISVSVRIKPSYAGCSSWQLSDDKKTLKHGDAGEFSFDNVFDTQDDNHEIYETIGRPIVDKLFEGFNATIFAYGMTGSGKTFTMSGVDSNPGLIALSVEEIFARISCESGVDKEYEVKVSYLQIYNEKVYDLLELSHGPQTSHEGSPRVEVQLREDSNHGITVVGLNELKVSSSEEMLRVISAGDVHRRTGETDFNSKSSRSHAVVSIVVECSQRGNGYKKTSTLSLCDLAGSEKAAGQQDRRKEGAFINKSLLALGNVISKLGTNAESGKTSSTTHVPYRNSKLTRFLQPTLNGESIVTTICTIDSRPDALAETINTLRFALRAKNVAITAKKNETFSHANDKALIQKLNRQIEEQNQLIARLQSGQRATELEETAESGRPKVAGRTETVVSPSLAKSIELLHRRPEFYQHFMDNEYTELRDQELLEIADFLPAAVGSVFKQKMRALEARLNGQVQYIQQLELRSVRLETKLQRLHQTSMSFQDRTGDEDVIRRQEQELLLLRKSVARKDKMLEALRSAKRLRDSALRPECMAMQDN</sequence>
<gene>
    <name evidence="18" type="ORF">LAMI_0F04302G</name>
</gene>
<keyword evidence="6" id="KW-0498">Mitosis</keyword>
<dbReference type="EMBL" id="LT598467">
    <property type="protein sequence ID" value="SCU95896.1"/>
    <property type="molecule type" value="Genomic_DNA"/>
</dbReference>
<evidence type="ECO:0000256" key="4">
    <source>
        <dbReference type="ARBA" id="ARBA00022701"/>
    </source>
</evidence>
<evidence type="ECO:0000256" key="2">
    <source>
        <dbReference type="ARBA" id="ARBA00022490"/>
    </source>
</evidence>
<keyword evidence="4 14" id="KW-0493">Microtubule</keyword>
<dbReference type="Pfam" id="PF00225">
    <property type="entry name" value="Kinesin"/>
    <property type="match status" value="1"/>
</dbReference>
<evidence type="ECO:0000256" key="1">
    <source>
        <dbReference type="ARBA" id="ARBA00004245"/>
    </source>
</evidence>
<dbReference type="InterPro" id="IPR001752">
    <property type="entry name" value="Kinesin_motor_dom"/>
</dbReference>
<dbReference type="InterPro" id="IPR027417">
    <property type="entry name" value="P-loop_NTPase"/>
</dbReference>
<keyword evidence="2" id="KW-0963">Cytoplasm</keyword>
<feature type="compositionally biased region" description="Basic residues" evidence="16">
    <location>
        <begin position="1"/>
        <end position="13"/>
    </location>
</feature>
<feature type="region of interest" description="Disordered" evidence="16">
    <location>
        <begin position="47"/>
        <end position="116"/>
    </location>
</feature>
<dbReference type="GO" id="GO:0003777">
    <property type="term" value="F:microtubule motor activity"/>
    <property type="evidence" value="ECO:0007669"/>
    <property type="project" value="InterPro"/>
</dbReference>
<dbReference type="InterPro" id="IPR036961">
    <property type="entry name" value="Kinesin_motor_dom_sf"/>
</dbReference>
<dbReference type="PANTHER" id="PTHR47968">
    <property type="entry name" value="CENTROMERE PROTEIN E"/>
    <property type="match status" value="1"/>
</dbReference>
<evidence type="ECO:0000313" key="19">
    <source>
        <dbReference type="Proteomes" id="UP000191024"/>
    </source>
</evidence>
<feature type="region of interest" description="Disordered" evidence="16">
    <location>
        <begin position="485"/>
        <end position="506"/>
    </location>
</feature>
<dbReference type="Gene3D" id="3.40.850.10">
    <property type="entry name" value="Kinesin motor domain"/>
    <property type="match status" value="1"/>
</dbReference>
<dbReference type="AlphaFoldDB" id="A0A1G4JXN7"/>
<evidence type="ECO:0000256" key="6">
    <source>
        <dbReference type="ARBA" id="ARBA00022776"/>
    </source>
</evidence>
<evidence type="ECO:0000256" key="13">
    <source>
        <dbReference type="PROSITE-ProRule" id="PRU00283"/>
    </source>
</evidence>
<dbReference type="PRINTS" id="PR00380">
    <property type="entry name" value="KINESINHEAVY"/>
</dbReference>
<dbReference type="InterPro" id="IPR019821">
    <property type="entry name" value="Kinesin_motor_CS"/>
</dbReference>
<dbReference type="STRING" id="1230905.A0A1G4JXN7"/>
<dbReference type="GO" id="GO:0005524">
    <property type="term" value="F:ATP binding"/>
    <property type="evidence" value="ECO:0007669"/>
    <property type="project" value="UniProtKB-UniRule"/>
</dbReference>
<comment type="subcellular location">
    <subcellularLocation>
        <location evidence="1">Cytoplasm</location>
        <location evidence="1">Cytoskeleton</location>
    </subcellularLocation>
</comment>
<keyword evidence="8 15" id="KW-0175">Coiled coil</keyword>
<evidence type="ECO:0000256" key="5">
    <source>
        <dbReference type="ARBA" id="ARBA00022741"/>
    </source>
</evidence>
<feature type="compositionally biased region" description="Low complexity" evidence="16">
    <location>
        <begin position="85"/>
        <end position="101"/>
    </location>
</feature>
<dbReference type="PROSITE" id="PS00411">
    <property type="entry name" value="KINESIN_MOTOR_1"/>
    <property type="match status" value="1"/>
</dbReference>